<dbReference type="Proteomes" id="UP000694892">
    <property type="component" value="Chromosome 3S"/>
</dbReference>
<proteinExistence type="predicted"/>
<feature type="chain" id="PRO_5037517248" evidence="1">
    <location>
        <begin position="22"/>
        <end position="141"/>
    </location>
</feature>
<keyword evidence="1" id="KW-0732">Signal</keyword>
<sequence length="141" mass="14779">MKCNTCAGGVWALVATRRALGVTGPLNPMSYSTTYGSLGVQCQNMPLAVNQGMNKEQETGNCGFSALYLHSHIPTGLWGHIIPANLIKMGFPVSDVKGNPSPSITAAASVLVAFGITGRVCMNPSVTRGRSENTPNCRADP</sequence>
<name>A0A974DB30_XENLA</name>
<dbReference type="AlphaFoldDB" id="A0A974DB30"/>
<gene>
    <name evidence="2" type="ORF">XELAEV_18021327mg</name>
</gene>
<feature type="signal peptide" evidence="1">
    <location>
        <begin position="1"/>
        <end position="21"/>
    </location>
</feature>
<reference evidence="3" key="1">
    <citation type="journal article" date="2016" name="Nature">
        <title>Genome evolution in the allotetraploid frog Xenopus laevis.</title>
        <authorList>
            <person name="Session A.M."/>
            <person name="Uno Y."/>
            <person name="Kwon T."/>
            <person name="Chapman J.A."/>
            <person name="Toyoda A."/>
            <person name="Takahashi S."/>
            <person name="Fukui A."/>
            <person name="Hikosaka A."/>
            <person name="Suzuki A."/>
            <person name="Kondo M."/>
            <person name="van Heeringen S.J."/>
            <person name="Quigley I."/>
            <person name="Heinz S."/>
            <person name="Ogino H."/>
            <person name="Ochi H."/>
            <person name="Hellsten U."/>
            <person name="Lyons J.B."/>
            <person name="Simakov O."/>
            <person name="Putnam N."/>
            <person name="Stites J."/>
            <person name="Kuroki Y."/>
            <person name="Tanaka T."/>
            <person name="Michiue T."/>
            <person name="Watanabe M."/>
            <person name="Bogdanovic O."/>
            <person name="Lister R."/>
            <person name="Georgiou G."/>
            <person name="Paranjpe S.S."/>
            <person name="van Kruijsbergen I."/>
            <person name="Shu S."/>
            <person name="Carlson J."/>
            <person name="Kinoshita T."/>
            <person name="Ohta Y."/>
            <person name="Mawaribuchi S."/>
            <person name="Jenkins J."/>
            <person name="Grimwood J."/>
            <person name="Schmutz J."/>
            <person name="Mitros T."/>
            <person name="Mozaffari S.V."/>
            <person name="Suzuki Y."/>
            <person name="Haramoto Y."/>
            <person name="Yamamoto T.S."/>
            <person name="Takagi C."/>
            <person name="Heald R."/>
            <person name="Miller K."/>
            <person name="Haudenschild C."/>
            <person name="Kitzman J."/>
            <person name="Nakayama T."/>
            <person name="Izutsu Y."/>
            <person name="Robert J."/>
            <person name="Fortriede J."/>
            <person name="Burns K."/>
            <person name="Lotay V."/>
            <person name="Karimi K."/>
            <person name="Yasuoka Y."/>
            <person name="Dichmann D.S."/>
            <person name="Flajnik M.F."/>
            <person name="Houston D.W."/>
            <person name="Shendure J."/>
            <person name="DuPasquier L."/>
            <person name="Vize P.D."/>
            <person name="Zorn A.M."/>
            <person name="Ito M."/>
            <person name="Marcotte E.M."/>
            <person name="Wallingford J.B."/>
            <person name="Ito Y."/>
            <person name="Asashima M."/>
            <person name="Ueno N."/>
            <person name="Matsuda Y."/>
            <person name="Veenstra G.J."/>
            <person name="Fujiyama A."/>
            <person name="Harland R.M."/>
            <person name="Taira M."/>
            <person name="Rokhsar D.S."/>
        </authorList>
    </citation>
    <scope>NUCLEOTIDE SEQUENCE [LARGE SCALE GENOMIC DNA]</scope>
    <source>
        <strain evidence="3">J</strain>
    </source>
</reference>
<protein>
    <submittedName>
        <fullName evidence="2">Uncharacterized protein</fullName>
    </submittedName>
</protein>
<organism evidence="2 3">
    <name type="scientific">Xenopus laevis</name>
    <name type="common">African clawed frog</name>
    <dbReference type="NCBI Taxonomy" id="8355"/>
    <lineage>
        <taxon>Eukaryota</taxon>
        <taxon>Metazoa</taxon>
        <taxon>Chordata</taxon>
        <taxon>Craniata</taxon>
        <taxon>Vertebrata</taxon>
        <taxon>Euteleostomi</taxon>
        <taxon>Amphibia</taxon>
        <taxon>Batrachia</taxon>
        <taxon>Anura</taxon>
        <taxon>Pipoidea</taxon>
        <taxon>Pipidae</taxon>
        <taxon>Xenopodinae</taxon>
        <taxon>Xenopus</taxon>
        <taxon>Xenopus</taxon>
    </lineage>
</organism>
<accession>A0A974DB30</accession>
<evidence type="ECO:0000256" key="1">
    <source>
        <dbReference type="SAM" id="SignalP"/>
    </source>
</evidence>
<evidence type="ECO:0000313" key="3">
    <source>
        <dbReference type="Proteomes" id="UP000694892"/>
    </source>
</evidence>
<dbReference type="EMBL" id="CM004471">
    <property type="protein sequence ID" value="OCT87630.1"/>
    <property type="molecule type" value="Genomic_DNA"/>
</dbReference>
<evidence type="ECO:0000313" key="2">
    <source>
        <dbReference type="EMBL" id="OCT87630.1"/>
    </source>
</evidence>